<dbReference type="AlphaFoldDB" id="A0A4P6XQ76"/>
<evidence type="ECO:0000313" key="2">
    <source>
        <dbReference type="EMBL" id="QBM88011.1"/>
    </source>
</evidence>
<dbReference type="Pfam" id="PF00144">
    <property type="entry name" value="Beta-lactamase"/>
    <property type="match status" value="1"/>
</dbReference>
<dbReference type="Proteomes" id="UP000292447">
    <property type="component" value="Chromosome II"/>
</dbReference>
<feature type="domain" description="Beta-lactamase-related" evidence="1">
    <location>
        <begin position="33"/>
        <end position="379"/>
    </location>
</feature>
<dbReference type="InterPro" id="IPR050789">
    <property type="entry name" value="Diverse_Enzym_Activities"/>
</dbReference>
<accession>A0A4P6XQ76</accession>
<gene>
    <name evidence="2" type="primary">MPUL0B12260</name>
    <name evidence="2" type="ORF">METSCH_B12260</name>
</gene>
<reference evidence="3" key="1">
    <citation type="submission" date="2019-03" db="EMBL/GenBank/DDBJ databases">
        <title>Snf2 controls pulcherriminic acid biosynthesis and connects pigmentation and antifungal activity of the yeast Metschnikowia pulcherrima.</title>
        <authorList>
            <person name="Gore-Lloyd D."/>
            <person name="Sumann I."/>
            <person name="Brachmann A.O."/>
            <person name="Schneeberger K."/>
            <person name="Ortiz-Merino R.A."/>
            <person name="Moreno-Beltran M."/>
            <person name="Schlaefli M."/>
            <person name="Kirner P."/>
            <person name="Santos Kron A."/>
            <person name="Wolfe K.H."/>
            <person name="Piel J."/>
            <person name="Ahrens C.H."/>
            <person name="Henk D."/>
            <person name="Freimoser F.M."/>
        </authorList>
    </citation>
    <scope>NUCLEOTIDE SEQUENCE [LARGE SCALE GENOMIC DNA]</scope>
    <source>
        <strain evidence="3">APC 1.2</strain>
    </source>
</reference>
<keyword evidence="3" id="KW-1185">Reference proteome</keyword>
<dbReference type="InterPro" id="IPR012338">
    <property type="entry name" value="Beta-lactam/transpept-like"/>
</dbReference>
<dbReference type="PANTHER" id="PTHR43283">
    <property type="entry name" value="BETA-LACTAMASE-RELATED"/>
    <property type="match status" value="1"/>
</dbReference>
<protein>
    <submittedName>
        <fullName evidence="2">CubicO group peptidase, beta-lactamase class C family</fullName>
    </submittedName>
</protein>
<evidence type="ECO:0000259" key="1">
    <source>
        <dbReference type="Pfam" id="PF00144"/>
    </source>
</evidence>
<dbReference type="STRING" id="2163413.A0A4P6XQ76"/>
<organism evidence="2 3">
    <name type="scientific">Metschnikowia aff. pulcherrima</name>
    <dbReference type="NCBI Taxonomy" id="2163413"/>
    <lineage>
        <taxon>Eukaryota</taxon>
        <taxon>Fungi</taxon>
        <taxon>Dikarya</taxon>
        <taxon>Ascomycota</taxon>
        <taxon>Saccharomycotina</taxon>
        <taxon>Pichiomycetes</taxon>
        <taxon>Metschnikowiaceae</taxon>
        <taxon>Metschnikowia</taxon>
    </lineage>
</organism>
<dbReference type="EMBL" id="CP034457">
    <property type="protein sequence ID" value="QBM88011.1"/>
    <property type="molecule type" value="Genomic_DNA"/>
</dbReference>
<evidence type="ECO:0000313" key="3">
    <source>
        <dbReference type="Proteomes" id="UP000292447"/>
    </source>
</evidence>
<dbReference type="SUPFAM" id="SSF56601">
    <property type="entry name" value="beta-lactamase/transpeptidase-like"/>
    <property type="match status" value="1"/>
</dbReference>
<dbReference type="InterPro" id="IPR001466">
    <property type="entry name" value="Beta-lactam-related"/>
</dbReference>
<name>A0A4P6XQ76_9ASCO</name>
<proteinExistence type="predicted"/>
<dbReference type="Gene3D" id="3.40.710.10">
    <property type="entry name" value="DD-peptidase/beta-lactamase superfamily"/>
    <property type="match status" value="1"/>
</dbReference>
<sequence length="409" mass="44998">MSSIGNDNSTALALHQICQKYVTANSVGGFQEMNAVIAGYTDRNETRFLSAHGVKNMETEEPATIDSMMCYYSCTKLITAMAVLLLWERGQVELDVPAKNYLPLIGECGIVESGQIDSSTGELKSPPTKPQTDITIRHLLTHTSGFAYIITHPTYYSIMMSKKIFTALKILFQPENMPLIFEPGTDWIYGHGFDWLGLIVEAVSGQNLSDFLQENIFAKAGMDSCTFQMTYPSSMVHLHDKTEGHVKLWTKPLPIPLTSEIDMGGHGCFGTIGDYLKFMRIWLNYGTSSDTGLQILRRGTVELAVKNHLSPGQALNFPTPFSDPSDGFSLAGCGRTEKDLDTGRPAGSLFWAGLANLYFWIDLENGCAGIWGSQIMPYMDSGCVAGFKEFEAAVYSEYLPGTGSIELVD</sequence>
<dbReference type="PANTHER" id="PTHR43283:SF3">
    <property type="entry name" value="BETA-LACTAMASE FAMILY PROTEIN (AFU_ORTHOLOGUE AFUA_5G07500)"/>
    <property type="match status" value="1"/>
</dbReference>